<feature type="compositionally biased region" description="Low complexity" evidence="1">
    <location>
        <begin position="68"/>
        <end position="82"/>
    </location>
</feature>
<feature type="compositionally biased region" description="Low complexity" evidence="1">
    <location>
        <begin position="373"/>
        <end position="398"/>
    </location>
</feature>
<sequence length="587" mass="65686">MKKHSEALKEKRKNLRRLLRQGSDDGRVTKSASSPDLRNAEKEVEQPLVREARSFEESLPSKSVDQAPSSESVRSSSPTSVEGISQEKEQESTPKSITIGSGERSSSGRRKEAKLKIFVLLLQPTSRTFELIQIVYNPLHTTIGDVLALIPENATEQELGSQIHRGFCRPMDGLEITDTTMLASGRRRSNCARIHKGEILVAIPEGHTGPDCVTLAQPILQNPKLVRLLSQTNPKRRRSSRSRRSAPGSSMGPRRRANPPIATVIEEGDEEDEEEEDIASDLYSVGSEGRRHATTPTKPNSPAKTFETLTLLPPQEEEDDDDCSIASNDSSIASSCLARQIEELAESQGRRESVKPVRVRAPASPRREALSVASPRSISSPRRATPRTAPSPSRQPRSPVRPPTINHHYKEEGDIDCLELGRAILTTTRRVMRIFIRRSLEYYAIKSKEYSKRSRRRRNNSILSPTLVIMCCMLLLFVFSITKFTSDPQAAQVTVQSKEASIGVFGLLKVLAFLYLMVEGQRNISSMNTDCYDRRMNTPKRFRAVNRPSSAKPIRPMVEFDDGRSASLSPRREGSLYMNDWRDAPKF</sequence>
<feature type="compositionally biased region" description="Polar residues" evidence="1">
    <location>
        <begin position="294"/>
        <end position="303"/>
    </location>
</feature>
<name>A0A7S1ZWP6_9STRA</name>
<feature type="region of interest" description="Disordered" evidence="1">
    <location>
        <begin position="345"/>
        <end position="408"/>
    </location>
</feature>
<reference evidence="3" key="1">
    <citation type="submission" date="2021-01" db="EMBL/GenBank/DDBJ databases">
        <authorList>
            <person name="Corre E."/>
            <person name="Pelletier E."/>
            <person name="Niang G."/>
            <person name="Scheremetjew M."/>
            <person name="Finn R."/>
            <person name="Kale V."/>
            <person name="Holt S."/>
            <person name="Cochrane G."/>
            <person name="Meng A."/>
            <person name="Brown T."/>
            <person name="Cohen L."/>
        </authorList>
    </citation>
    <scope>NUCLEOTIDE SEQUENCE</scope>
    <source>
        <strain evidence="3">Pop2</strain>
    </source>
</reference>
<feature type="transmembrane region" description="Helical" evidence="2">
    <location>
        <begin position="462"/>
        <end position="481"/>
    </location>
</feature>
<protein>
    <submittedName>
        <fullName evidence="3">Uncharacterized protein</fullName>
    </submittedName>
</protein>
<evidence type="ECO:0000313" key="3">
    <source>
        <dbReference type="EMBL" id="CAD9351017.1"/>
    </source>
</evidence>
<evidence type="ECO:0000256" key="2">
    <source>
        <dbReference type="SAM" id="Phobius"/>
    </source>
</evidence>
<keyword evidence="2" id="KW-1133">Transmembrane helix</keyword>
<feature type="region of interest" description="Disordered" evidence="1">
    <location>
        <begin position="225"/>
        <end position="261"/>
    </location>
</feature>
<feature type="compositionally biased region" description="Basic residues" evidence="1">
    <location>
        <begin position="10"/>
        <end position="19"/>
    </location>
</feature>
<feature type="compositionally biased region" description="Basic and acidic residues" evidence="1">
    <location>
        <begin position="38"/>
        <end position="56"/>
    </location>
</feature>
<feature type="compositionally biased region" description="Basic residues" evidence="1">
    <location>
        <begin position="234"/>
        <end position="244"/>
    </location>
</feature>
<feature type="region of interest" description="Disordered" evidence="1">
    <location>
        <begin position="283"/>
        <end position="306"/>
    </location>
</feature>
<accession>A0A7S1ZWP6</accession>
<gene>
    <name evidence="3" type="ORF">DBRI1063_LOCUS21739</name>
</gene>
<feature type="region of interest" description="Disordered" evidence="1">
    <location>
        <begin position="1"/>
        <end position="107"/>
    </location>
</feature>
<dbReference type="EMBL" id="HBGN01033712">
    <property type="protein sequence ID" value="CAD9351017.1"/>
    <property type="molecule type" value="Transcribed_RNA"/>
</dbReference>
<keyword evidence="2" id="KW-0812">Transmembrane</keyword>
<evidence type="ECO:0000256" key="1">
    <source>
        <dbReference type="SAM" id="MobiDB-lite"/>
    </source>
</evidence>
<dbReference type="AlphaFoldDB" id="A0A7S1ZWP6"/>
<feature type="transmembrane region" description="Helical" evidence="2">
    <location>
        <begin position="501"/>
        <end position="518"/>
    </location>
</feature>
<organism evidence="3">
    <name type="scientific">Ditylum brightwellii</name>
    <dbReference type="NCBI Taxonomy" id="49249"/>
    <lineage>
        <taxon>Eukaryota</taxon>
        <taxon>Sar</taxon>
        <taxon>Stramenopiles</taxon>
        <taxon>Ochrophyta</taxon>
        <taxon>Bacillariophyta</taxon>
        <taxon>Mediophyceae</taxon>
        <taxon>Lithodesmiophycidae</taxon>
        <taxon>Lithodesmiales</taxon>
        <taxon>Lithodesmiaceae</taxon>
        <taxon>Ditylum</taxon>
    </lineage>
</organism>
<keyword evidence="2" id="KW-0472">Membrane</keyword>
<proteinExistence type="predicted"/>